<feature type="disulfide bond" evidence="3">
    <location>
        <begin position="148"/>
        <end position="231"/>
    </location>
</feature>
<proteinExistence type="inferred from homology"/>
<comment type="caution">
    <text evidence="5">The sequence shown here is derived from an EMBL/GenBank/DDBJ whole genome shotgun (WGS) entry which is preliminary data.</text>
</comment>
<gene>
    <name evidence="5" type="ORF">SLEP1_g53340</name>
</gene>
<evidence type="ECO:0000256" key="2">
    <source>
        <dbReference type="ARBA" id="ARBA00023157"/>
    </source>
</evidence>
<feature type="disulfide bond" evidence="3">
    <location>
        <begin position="77"/>
        <end position="87"/>
    </location>
</feature>
<protein>
    <recommendedName>
        <fullName evidence="7">Thaumatin-like protein</fullName>
    </recommendedName>
</protein>
<dbReference type="PANTHER" id="PTHR31048">
    <property type="entry name" value="OS03G0233200 PROTEIN"/>
    <property type="match status" value="1"/>
</dbReference>
<dbReference type="EMBL" id="BPVZ01000206">
    <property type="protein sequence ID" value="GKV46355.1"/>
    <property type="molecule type" value="Genomic_DNA"/>
</dbReference>
<keyword evidence="6" id="KW-1185">Reference proteome</keyword>
<evidence type="ECO:0000313" key="6">
    <source>
        <dbReference type="Proteomes" id="UP001054252"/>
    </source>
</evidence>
<dbReference type="SUPFAM" id="SSF49870">
    <property type="entry name" value="Osmotin, thaumatin-like protein"/>
    <property type="match status" value="1"/>
</dbReference>
<dbReference type="InterPro" id="IPR017949">
    <property type="entry name" value="Thaumatin_CS"/>
</dbReference>
<dbReference type="CDD" id="cd09218">
    <property type="entry name" value="TLP-PA"/>
    <property type="match status" value="1"/>
</dbReference>
<keyword evidence="2 3" id="KW-1015">Disulfide bond</keyword>
<accession>A0AAV5M9B2</accession>
<feature type="chain" id="PRO_5043753008" description="Thaumatin-like protein" evidence="4">
    <location>
        <begin position="22"/>
        <end position="243"/>
    </location>
</feature>
<evidence type="ECO:0000256" key="1">
    <source>
        <dbReference type="ARBA" id="ARBA00010607"/>
    </source>
</evidence>
<evidence type="ECO:0000256" key="4">
    <source>
        <dbReference type="SAM" id="SignalP"/>
    </source>
</evidence>
<name>A0AAV5M9B2_9ROSI</name>
<feature type="disulfide bond" evidence="3">
    <location>
        <begin position="92"/>
        <end position="99"/>
    </location>
</feature>
<comment type="similarity">
    <text evidence="1">Belongs to the thaumatin family.</text>
</comment>
<dbReference type="InterPro" id="IPR001938">
    <property type="entry name" value="Thaumatin"/>
</dbReference>
<dbReference type="PRINTS" id="PR00347">
    <property type="entry name" value="THAUMATIN"/>
</dbReference>
<sequence>MKICSLCFSLTLILLVAGIHAATLTVKNNCPNTIWPAILTSGAAQLSNTGFELASQASSSLDVPAPWTGRIWARTQCSSGSSGRFTCATADCGSGQVACNGAGGAPPASLAEFTLASNGGQDFFDVSLVDGFNLPVSITPQGGSGSTCTTTSCKANVNTVCPSELALKGSDGSVIGCKSACVVFNQPQYCCTGQYNSADTCKPTNYSMIFKNQCPQAYSYAYDDKSSTFSCTGGPNYLITFCP</sequence>
<dbReference type="Gene3D" id="2.60.110.10">
    <property type="entry name" value="Thaumatin"/>
    <property type="match status" value="1"/>
</dbReference>
<feature type="disulfide bond" evidence="3">
    <location>
        <begin position="153"/>
        <end position="214"/>
    </location>
</feature>
<feature type="disulfide bond" evidence="3">
    <location>
        <begin position="30"/>
        <end position="242"/>
    </location>
</feature>
<dbReference type="PIRSF" id="PIRSF002703">
    <property type="entry name" value="Thaumatin"/>
    <property type="match status" value="1"/>
</dbReference>
<dbReference type="FunFam" id="2.60.110.10:FF:000002">
    <property type="entry name" value="Thaumatin-like protein 1a"/>
    <property type="match status" value="1"/>
</dbReference>
<reference evidence="5 6" key="1">
    <citation type="journal article" date="2021" name="Commun. Biol.">
        <title>The genome of Shorea leprosula (Dipterocarpaceae) highlights the ecological relevance of drought in aseasonal tropical rainforests.</title>
        <authorList>
            <person name="Ng K.K.S."/>
            <person name="Kobayashi M.J."/>
            <person name="Fawcett J.A."/>
            <person name="Hatakeyama M."/>
            <person name="Paape T."/>
            <person name="Ng C.H."/>
            <person name="Ang C.C."/>
            <person name="Tnah L.H."/>
            <person name="Lee C.T."/>
            <person name="Nishiyama T."/>
            <person name="Sese J."/>
            <person name="O'Brien M.J."/>
            <person name="Copetti D."/>
            <person name="Mohd Noor M.I."/>
            <person name="Ong R.C."/>
            <person name="Putra M."/>
            <person name="Sireger I.Z."/>
            <person name="Indrioko S."/>
            <person name="Kosugi Y."/>
            <person name="Izuno A."/>
            <person name="Isagi Y."/>
            <person name="Lee S.L."/>
            <person name="Shimizu K.K."/>
        </authorList>
    </citation>
    <scope>NUCLEOTIDE SEQUENCE [LARGE SCALE GENOMIC DNA]</scope>
    <source>
        <strain evidence="5">214</strain>
    </source>
</reference>
<organism evidence="5 6">
    <name type="scientific">Rubroshorea leprosula</name>
    <dbReference type="NCBI Taxonomy" id="152421"/>
    <lineage>
        <taxon>Eukaryota</taxon>
        <taxon>Viridiplantae</taxon>
        <taxon>Streptophyta</taxon>
        <taxon>Embryophyta</taxon>
        <taxon>Tracheophyta</taxon>
        <taxon>Spermatophyta</taxon>
        <taxon>Magnoliopsida</taxon>
        <taxon>eudicotyledons</taxon>
        <taxon>Gunneridae</taxon>
        <taxon>Pentapetalae</taxon>
        <taxon>rosids</taxon>
        <taxon>malvids</taxon>
        <taxon>Malvales</taxon>
        <taxon>Dipterocarpaceae</taxon>
        <taxon>Rubroshorea</taxon>
    </lineage>
</organism>
<dbReference type="InterPro" id="IPR037176">
    <property type="entry name" value="Osmotin/thaumatin-like_sf"/>
</dbReference>
<feature type="signal peptide" evidence="4">
    <location>
        <begin position="1"/>
        <end position="21"/>
    </location>
</feature>
<feature type="disulfide bond" evidence="3">
    <location>
        <begin position="161"/>
        <end position="177"/>
    </location>
</feature>
<evidence type="ECO:0000313" key="5">
    <source>
        <dbReference type="EMBL" id="GKV46355.1"/>
    </source>
</evidence>
<dbReference type="SMART" id="SM00205">
    <property type="entry name" value="THN"/>
    <property type="match status" value="1"/>
</dbReference>
<dbReference type="Pfam" id="PF00314">
    <property type="entry name" value="Thaumatin"/>
    <property type="match status" value="1"/>
</dbReference>
<dbReference type="Proteomes" id="UP001054252">
    <property type="component" value="Unassembled WGS sequence"/>
</dbReference>
<dbReference type="AlphaFoldDB" id="A0AAV5M9B2"/>
<keyword evidence="4" id="KW-0732">Signal</keyword>
<dbReference type="PROSITE" id="PS51367">
    <property type="entry name" value="THAUMATIN_2"/>
    <property type="match status" value="1"/>
</dbReference>
<feature type="disulfide bond" evidence="3">
    <location>
        <begin position="181"/>
        <end position="190"/>
    </location>
</feature>
<evidence type="ECO:0008006" key="7">
    <source>
        <dbReference type="Google" id="ProtNLM"/>
    </source>
</evidence>
<feature type="disulfide bond" evidence="3">
    <location>
        <begin position="191"/>
        <end position="201"/>
    </location>
</feature>
<evidence type="ECO:0000256" key="3">
    <source>
        <dbReference type="PIRSR" id="PIRSR002703-1"/>
    </source>
</evidence>
<dbReference type="PROSITE" id="PS00316">
    <property type="entry name" value="THAUMATIN_1"/>
    <property type="match status" value="1"/>
</dbReference>